<dbReference type="EMBL" id="BQKC01000001">
    <property type="protein sequence ID" value="GJM54742.1"/>
    <property type="molecule type" value="Genomic_DNA"/>
</dbReference>
<gene>
    <name evidence="2" type="ORF">ATOP_03970</name>
</gene>
<keyword evidence="3" id="KW-1185">Reference proteome</keyword>
<dbReference type="CDD" id="cd00093">
    <property type="entry name" value="HTH_XRE"/>
    <property type="match status" value="1"/>
</dbReference>
<evidence type="ECO:0000259" key="1">
    <source>
        <dbReference type="PROSITE" id="PS50943"/>
    </source>
</evidence>
<dbReference type="InterPro" id="IPR010982">
    <property type="entry name" value="Lambda_DNA-bd_dom_sf"/>
</dbReference>
<protein>
    <recommendedName>
        <fullName evidence="1">HTH cro/C1-type domain-containing protein</fullName>
    </recommendedName>
</protein>
<evidence type="ECO:0000313" key="3">
    <source>
        <dbReference type="Proteomes" id="UP001055025"/>
    </source>
</evidence>
<dbReference type="SUPFAM" id="SSF47413">
    <property type="entry name" value="lambda repressor-like DNA-binding domains"/>
    <property type="match status" value="1"/>
</dbReference>
<dbReference type="GO" id="GO:0003677">
    <property type="term" value="F:DNA binding"/>
    <property type="evidence" value="ECO:0007669"/>
    <property type="project" value="InterPro"/>
</dbReference>
<dbReference type="Gene3D" id="1.10.260.40">
    <property type="entry name" value="lambda repressor-like DNA-binding domains"/>
    <property type="match status" value="1"/>
</dbReference>
<dbReference type="PROSITE" id="PS50943">
    <property type="entry name" value="HTH_CROC1"/>
    <property type="match status" value="1"/>
</dbReference>
<reference evidence="2" key="1">
    <citation type="journal article" date="2022" name="Int. J. Syst. Evol. Microbiol.">
        <title>Granulimonas faecalis gen. nov., sp. nov., and Leptogranulimonas caecicola gen. nov., sp. nov., novel lactate-producing Atopobiaceae bacteria isolated from mouse intestines, and an emended description of the family Atopobiaceae.</title>
        <authorList>
            <person name="Morinaga K."/>
            <person name="Kusada H."/>
            <person name="Sakamoto S."/>
            <person name="Murakami T."/>
            <person name="Toyoda A."/>
            <person name="Mori H."/>
            <person name="Meng X.Y."/>
            <person name="Takashino M."/>
            <person name="Murotomi K."/>
            <person name="Tamaki H."/>
        </authorList>
    </citation>
    <scope>NUCLEOTIDE SEQUENCE</scope>
    <source>
        <strain evidence="2">OPF53</strain>
    </source>
</reference>
<feature type="domain" description="HTH cro/C1-type" evidence="1">
    <location>
        <begin position="10"/>
        <end position="64"/>
    </location>
</feature>
<dbReference type="Pfam" id="PF13560">
    <property type="entry name" value="HTH_31"/>
    <property type="match status" value="1"/>
</dbReference>
<dbReference type="InterPro" id="IPR001387">
    <property type="entry name" value="Cro/C1-type_HTH"/>
</dbReference>
<dbReference type="AlphaFoldDB" id="A0AAV5AYK6"/>
<dbReference type="Proteomes" id="UP001055025">
    <property type="component" value="Unassembled WGS sequence"/>
</dbReference>
<sequence length="118" mass="13205">MAATALGKYLRRLRIDNDELLKTMADKLGIASSTLSSIETGRRNPPKEFAGRLAATYNLDPDELSALQDALDRSRDEVSLRIKELPGQDQQLAVAFARKFACLSEEQKKRLRGILEED</sequence>
<comment type="caution">
    <text evidence="2">The sequence shown here is derived from an EMBL/GenBank/DDBJ whole genome shotgun (WGS) entry which is preliminary data.</text>
</comment>
<proteinExistence type="predicted"/>
<dbReference type="RefSeq" id="WP_135978109.1">
    <property type="nucleotide sequence ID" value="NZ_BQKC01000001.1"/>
</dbReference>
<organism evidence="2 3">
    <name type="scientific">Granulimonas faecalis</name>
    <dbReference type="NCBI Taxonomy" id="2894155"/>
    <lineage>
        <taxon>Bacteria</taxon>
        <taxon>Bacillati</taxon>
        <taxon>Actinomycetota</taxon>
        <taxon>Coriobacteriia</taxon>
        <taxon>Coriobacteriales</taxon>
        <taxon>Kribbibacteriaceae</taxon>
        <taxon>Granulimonas</taxon>
    </lineage>
</organism>
<evidence type="ECO:0000313" key="2">
    <source>
        <dbReference type="EMBL" id="GJM54742.1"/>
    </source>
</evidence>
<accession>A0AAV5AYK6</accession>
<name>A0AAV5AYK6_9ACTN</name>
<dbReference type="SMART" id="SM00530">
    <property type="entry name" value="HTH_XRE"/>
    <property type="match status" value="1"/>
</dbReference>